<dbReference type="Proteomes" id="UP001056766">
    <property type="component" value="Unassembled WGS sequence"/>
</dbReference>
<dbReference type="GO" id="GO:0043682">
    <property type="term" value="F:P-type divalent copper transporter activity"/>
    <property type="evidence" value="ECO:0007669"/>
    <property type="project" value="TreeGrafter"/>
</dbReference>
<protein>
    <submittedName>
        <fullName evidence="2">HAD family hydrolase</fullName>
    </submittedName>
</protein>
<comment type="caution">
    <text evidence="2">The sequence shown here is derived from an EMBL/GenBank/DDBJ whole genome shotgun (WGS) entry which is preliminary data.</text>
</comment>
<dbReference type="PANTHER" id="PTHR43520">
    <property type="entry name" value="ATP7, ISOFORM B"/>
    <property type="match status" value="1"/>
</dbReference>
<dbReference type="AlphaFoldDB" id="A0A9E5D9N8"/>
<dbReference type="GO" id="GO:0055070">
    <property type="term" value="P:copper ion homeostasis"/>
    <property type="evidence" value="ECO:0007669"/>
    <property type="project" value="TreeGrafter"/>
</dbReference>
<dbReference type="GO" id="GO:0005507">
    <property type="term" value="F:copper ion binding"/>
    <property type="evidence" value="ECO:0007669"/>
    <property type="project" value="TreeGrafter"/>
</dbReference>
<evidence type="ECO:0000313" key="3">
    <source>
        <dbReference type="Proteomes" id="UP001056766"/>
    </source>
</evidence>
<dbReference type="Pfam" id="PF00702">
    <property type="entry name" value="Hydrolase"/>
    <property type="match status" value="1"/>
</dbReference>
<evidence type="ECO:0000313" key="2">
    <source>
        <dbReference type="EMBL" id="MCM1985646.1"/>
    </source>
</evidence>
<keyword evidence="1" id="KW-1278">Translocase</keyword>
<accession>A0A9E5D9N8</accession>
<sequence length="266" mass="29532">MQKNVAVVFDSAGTLLHMYRVAKDMGTGQIITGIDSTGLVAQRKGRALIVLHTEPSVVLSADHSMRVSDFIDEYGITIAISCASDPFSVDEAYDIIKGSELRISDILQVVDRVKARCPNIFYVAAGIIVDRNDYSVPYVLSTGGRLFHDTKDTIEKLEERGADIYIASGDSMRNLEQLAKCLAIPMDRVFDIATTREKERIILELKDKYEKVLMVGDGMNDILALRAADVGVMTIQQGDERPEKLMKSANVIINYIKEVVDLIDRD</sequence>
<dbReference type="GO" id="GO:0016787">
    <property type="term" value="F:hydrolase activity"/>
    <property type="evidence" value="ECO:0007669"/>
    <property type="project" value="UniProtKB-KW"/>
</dbReference>
<organism evidence="2 3">
    <name type="scientific">Methanococcoides seepicolus</name>
    <dbReference type="NCBI Taxonomy" id="2828780"/>
    <lineage>
        <taxon>Archaea</taxon>
        <taxon>Methanobacteriati</taxon>
        <taxon>Methanobacteriota</taxon>
        <taxon>Stenosarchaea group</taxon>
        <taxon>Methanomicrobia</taxon>
        <taxon>Methanosarcinales</taxon>
        <taxon>Methanosarcinaceae</taxon>
        <taxon>Methanococcoides</taxon>
    </lineage>
</organism>
<dbReference type="InterPro" id="IPR036412">
    <property type="entry name" value="HAD-like_sf"/>
</dbReference>
<keyword evidence="2" id="KW-0378">Hydrolase</keyword>
<keyword evidence="3" id="KW-1185">Reference proteome</keyword>
<proteinExistence type="predicted"/>
<dbReference type="InterPro" id="IPR023214">
    <property type="entry name" value="HAD_sf"/>
</dbReference>
<gene>
    <name evidence="2" type="ORF">KDK67_01220</name>
</gene>
<dbReference type="EMBL" id="JAGSOI010000003">
    <property type="protein sequence ID" value="MCM1985646.1"/>
    <property type="molecule type" value="Genomic_DNA"/>
</dbReference>
<reference evidence="2" key="2">
    <citation type="submission" date="2021-04" db="EMBL/GenBank/DDBJ databases">
        <authorList>
            <person name="Dong X."/>
        </authorList>
    </citation>
    <scope>NUCLEOTIDE SEQUENCE</scope>
    <source>
        <strain evidence="2">LLY</strain>
    </source>
</reference>
<dbReference type="GO" id="GO:0016020">
    <property type="term" value="C:membrane"/>
    <property type="evidence" value="ECO:0007669"/>
    <property type="project" value="TreeGrafter"/>
</dbReference>
<reference evidence="2" key="1">
    <citation type="journal article" date="2021" name="mSystems">
        <title>Bacteria and Archaea Synergistically Convert Glycine Betaine to Biogenic Methane in the Formosa Cold Seep of the South China Sea.</title>
        <authorList>
            <person name="Li L."/>
            <person name="Zhang W."/>
            <person name="Zhang S."/>
            <person name="Song L."/>
            <person name="Sun Q."/>
            <person name="Zhang H."/>
            <person name="Xiang H."/>
            <person name="Dong X."/>
        </authorList>
    </citation>
    <scope>NUCLEOTIDE SEQUENCE</scope>
    <source>
        <strain evidence="2">LLY</strain>
    </source>
</reference>
<dbReference type="PANTHER" id="PTHR43520:SF8">
    <property type="entry name" value="P-TYPE CU(+) TRANSPORTER"/>
    <property type="match status" value="1"/>
</dbReference>
<dbReference type="Gene3D" id="3.40.50.1000">
    <property type="entry name" value="HAD superfamily/HAD-like"/>
    <property type="match status" value="1"/>
</dbReference>
<name>A0A9E5D9N8_9EURY</name>
<evidence type="ECO:0000256" key="1">
    <source>
        <dbReference type="ARBA" id="ARBA00022967"/>
    </source>
</evidence>
<dbReference type="RefSeq" id="WP_250867024.1">
    <property type="nucleotide sequence ID" value="NZ_JAGSOI010000003.1"/>
</dbReference>
<dbReference type="SUPFAM" id="SSF56784">
    <property type="entry name" value="HAD-like"/>
    <property type="match status" value="1"/>
</dbReference>